<dbReference type="Proteomes" id="UP000178572">
    <property type="component" value="Unassembled WGS sequence"/>
</dbReference>
<proteinExistence type="predicted"/>
<gene>
    <name evidence="2" type="ORF">A3C21_00320</name>
</gene>
<accession>A0A1F6E1N9</accession>
<dbReference type="STRING" id="1798500.A3C21_00320"/>
<name>A0A1F6E1N9_9BACT</name>
<protein>
    <submittedName>
        <fullName evidence="2">Uncharacterized protein</fullName>
    </submittedName>
</protein>
<evidence type="ECO:0000313" key="2">
    <source>
        <dbReference type="EMBL" id="OGG67609.1"/>
    </source>
</evidence>
<feature type="compositionally biased region" description="Basic and acidic residues" evidence="1">
    <location>
        <begin position="210"/>
        <end position="225"/>
    </location>
</feature>
<evidence type="ECO:0000313" key="3">
    <source>
        <dbReference type="Proteomes" id="UP000178572"/>
    </source>
</evidence>
<evidence type="ECO:0000256" key="1">
    <source>
        <dbReference type="SAM" id="MobiDB-lite"/>
    </source>
</evidence>
<dbReference type="EMBL" id="MFLN01000003">
    <property type="protein sequence ID" value="OGG67609.1"/>
    <property type="molecule type" value="Genomic_DNA"/>
</dbReference>
<dbReference type="AlphaFoldDB" id="A0A1F6E1N9"/>
<organism evidence="2 3">
    <name type="scientific">Candidatus Kaiserbacteria bacterium RIFCSPHIGHO2_02_FULL_59_21</name>
    <dbReference type="NCBI Taxonomy" id="1798500"/>
    <lineage>
        <taxon>Bacteria</taxon>
        <taxon>Candidatus Kaiseribacteriota</taxon>
    </lineage>
</organism>
<sequence length="225" mass="24867">MTVFDPEVDKEIAARLKELPKVLRDAIESSDVEKRLRELATIHKLHVDQWQILENEVMLTLLGFEQPEDLAQNVKENVKVSEEIASSLATDISRIIFEPIRQELERELEHPEAKEKEVSEVEQARQQALEQVSGVSKEPAVSFQLSGNTGPIPAAVPQNTGDGAVLPPDSRQLKAESSPVVPATTPPPPPTEKAIRMPASGAYVPGEASSLRRDIEDDPYRESPQ</sequence>
<reference evidence="2 3" key="1">
    <citation type="journal article" date="2016" name="Nat. Commun.">
        <title>Thousands of microbial genomes shed light on interconnected biogeochemical processes in an aquifer system.</title>
        <authorList>
            <person name="Anantharaman K."/>
            <person name="Brown C.T."/>
            <person name="Hug L.A."/>
            <person name="Sharon I."/>
            <person name="Castelle C.J."/>
            <person name="Probst A.J."/>
            <person name="Thomas B.C."/>
            <person name="Singh A."/>
            <person name="Wilkins M.J."/>
            <person name="Karaoz U."/>
            <person name="Brodie E.L."/>
            <person name="Williams K.H."/>
            <person name="Hubbard S.S."/>
            <person name="Banfield J.F."/>
        </authorList>
    </citation>
    <scope>NUCLEOTIDE SEQUENCE [LARGE SCALE GENOMIC DNA]</scope>
</reference>
<comment type="caution">
    <text evidence="2">The sequence shown here is derived from an EMBL/GenBank/DDBJ whole genome shotgun (WGS) entry which is preliminary data.</text>
</comment>
<feature type="region of interest" description="Disordered" evidence="1">
    <location>
        <begin position="132"/>
        <end position="225"/>
    </location>
</feature>